<name>A0ABQ9DYE7_9PASS</name>
<organism evidence="2 3">
    <name type="scientific">Willisornis vidua</name>
    <name type="common">Xingu scale-backed antbird</name>
    <dbReference type="NCBI Taxonomy" id="1566151"/>
    <lineage>
        <taxon>Eukaryota</taxon>
        <taxon>Metazoa</taxon>
        <taxon>Chordata</taxon>
        <taxon>Craniata</taxon>
        <taxon>Vertebrata</taxon>
        <taxon>Euteleostomi</taxon>
        <taxon>Archelosauria</taxon>
        <taxon>Archosauria</taxon>
        <taxon>Dinosauria</taxon>
        <taxon>Saurischia</taxon>
        <taxon>Theropoda</taxon>
        <taxon>Coelurosauria</taxon>
        <taxon>Aves</taxon>
        <taxon>Neognathae</taxon>
        <taxon>Neoaves</taxon>
        <taxon>Telluraves</taxon>
        <taxon>Australaves</taxon>
        <taxon>Passeriformes</taxon>
        <taxon>Thamnophilidae</taxon>
        <taxon>Willisornis</taxon>
    </lineage>
</organism>
<dbReference type="Proteomes" id="UP001145742">
    <property type="component" value="Unassembled WGS sequence"/>
</dbReference>
<keyword evidence="3" id="KW-1185">Reference proteome</keyword>
<protein>
    <submittedName>
        <fullName evidence="2">Uncharacterized protein</fullName>
    </submittedName>
</protein>
<reference evidence="2" key="1">
    <citation type="submission" date="2019-10" db="EMBL/GenBank/DDBJ databases">
        <authorList>
            <person name="Soares A.E.R."/>
            <person name="Aleixo A."/>
            <person name="Schneider P."/>
            <person name="Miyaki C.Y."/>
            <person name="Schneider M.P."/>
            <person name="Mello C."/>
            <person name="Vasconcelos A.T.R."/>
        </authorList>
    </citation>
    <scope>NUCLEOTIDE SEQUENCE</scope>
    <source>
        <tissue evidence="2">Muscle</tissue>
    </source>
</reference>
<sequence length="133" mass="13999">MAKSLGFWGKAAEKHMKNEAKMIVAALPGADVAGPEPSSSDSRGERPDPYGSVEEALLAGESGYIPQPLTPEKEDALQAATVANLRAALMSKNSLLSLKADMLGEDSSLLFEYLPKGTHSLSRKLGFLPSALG</sequence>
<gene>
    <name evidence="2" type="ORF">WISP_00649</name>
</gene>
<proteinExistence type="predicted"/>
<evidence type="ECO:0000256" key="1">
    <source>
        <dbReference type="SAM" id="MobiDB-lite"/>
    </source>
</evidence>
<feature type="region of interest" description="Disordered" evidence="1">
    <location>
        <begin position="28"/>
        <end position="51"/>
    </location>
</feature>
<evidence type="ECO:0000313" key="2">
    <source>
        <dbReference type="EMBL" id="KAJ7428827.1"/>
    </source>
</evidence>
<comment type="caution">
    <text evidence="2">The sequence shown here is derived from an EMBL/GenBank/DDBJ whole genome shotgun (WGS) entry which is preliminary data.</text>
</comment>
<accession>A0ABQ9DYE7</accession>
<evidence type="ECO:0000313" key="3">
    <source>
        <dbReference type="Proteomes" id="UP001145742"/>
    </source>
</evidence>
<dbReference type="EMBL" id="WHWB01010891">
    <property type="protein sequence ID" value="KAJ7428827.1"/>
    <property type="molecule type" value="Genomic_DNA"/>
</dbReference>